<evidence type="ECO:0000313" key="3">
    <source>
        <dbReference type="EMBL" id="GAA3693516.1"/>
    </source>
</evidence>
<keyword evidence="4" id="KW-1185">Reference proteome</keyword>
<dbReference type="PANTHER" id="PTHR43194:SF5">
    <property type="entry name" value="PIMELOYL-[ACYL-CARRIER PROTEIN] METHYL ESTER ESTERASE"/>
    <property type="match status" value="1"/>
</dbReference>
<feature type="region of interest" description="Disordered" evidence="1">
    <location>
        <begin position="1"/>
        <end position="21"/>
    </location>
</feature>
<sequence length="292" mass="31073">MVDRAGTGPGSGEPAGRHQELGRRTVNVIVEPGAGPPVILISGCGMPSYAWDPVVRLLPERELVRLDRPGLGGTPWPNRLPTLAEETATLTELAEQHPGGVFVAHSMASFHAEATIRRRPDLVAGLVLVDGSVETTPRRPVGEGAWLALARGAERAAQAPPLAALGPIVDRITVTAQSRRRLLDRMDPRSLDTYSRADAVASVIAESAAYRRQAIDLTRVRVTSPWPTGLPVEVLTACRSGGPRSADAQRRLADLLGGHQTVLADSRHLVMLDQPQAIADAVRRVLASIATG</sequence>
<dbReference type="Gene3D" id="3.40.50.1820">
    <property type="entry name" value="alpha/beta hydrolase"/>
    <property type="match status" value="1"/>
</dbReference>
<dbReference type="InterPro" id="IPR000073">
    <property type="entry name" value="AB_hydrolase_1"/>
</dbReference>
<accession>A0ABP7CQ41</accession>
<dbReference type="PANTHER" id="PTHR43194">
    <property type="entry name" value="HYDROLASE ALPHA/BETA FOLD FAMILY"/>
    <property type="match status" value="1"/>
</dbReference>
<dbReference type="Pfam" id="PF12697">
    <property type="entry name" value="Abhydrolase_6"/>
    <property type="match status" value="1"/>
</dbReference>
<evidence type="ECO:0000259" key="2">
    <source>
        <dbReference type="Pfam" id="PF12697"/>
    </source>
</evidence>
<keyword evidence="3" id="KW-0378">Hydrolase</keyword>
<dbReference type="EMBL" id="BAAAYX010000002">
    <property type="protein sequence ID" value="GAA3693516.1"/>
    <property type="molecule type" value="Genomic_DNA"/>
</dbReference>
<dbReference type="RefSeq" id="WP_344810828.1">
    <property type="nucleotide sequence ID" value="NZ_BAAAYX010000002.1"/>
</dbReference>
<evidence type="ECO:0000256" key="1">
    <source>
        <dbReference type="SAM" id="MobiDB-lite"/>
    </source>
</evidence>
<dbReference type="Proteomes" id="UP001500051">
    <property type="component" value="Unassembled WGS sequence"/>
</dbReference>
<protein>
    <submittedName>
        <fullName evidence="3">Alpha/beta hydrolase</fullName>
    </submittedName>
</protein>
<dbReference type="GO" id="GO:0016787">
    <property type="term" value="F:hydrolase activity"/>
    <property type="evidence" value="ECO:0007669"/>
    <property type="project" value="UniProtKB-KW"/>
</dbReference>
<reference evidence="4" key="1">
    <citation type="journal article" date="2019" name="Int. J. Syst. Evol. Microbiol.">
        <title>The Global Catalogue of Microorganisms (GCM) 10K type strain sequencing project: providing services to taxonomists for standard genome sequencing and annotation.</title>
        <authorList>
            <consortium name="The Broad Institute Genomics Platform"/>
            <consortium name="The Broad Institute Genome Sequencing Center for Infectious Disease"/>
            <person name="Wu L."/>
            <person name="Ma J."/>
        </authorList>
    </citation>
    <scope>NUCLEOTIDE SEQUENCE [LARGE SCALE GENOMIC DNA]</scope>
    <source>
        <strain evidence="4">JCM 16548</strain>
    </source>
</reference>
<proteinExistence type="predicted"/>
<name>A0ABP7CQ41_9ACTN</name>
<comment type="caution">
    <text evidence="3">The sequence shown here is derived from an EMBL/GenBank/DDBJ whole genome shotgun (WGS) entry which is preliminary data.</text>
</comment>
<dbReference type="InterPro" id="IPR029058">
    <property type="entry name" value="AB_hydrolase_fold"/>
</dbReference>
<organism evidence="3 4">
    <name type="scientific">Microlunatus aurantiacus</name>
    <dbReference type="NCBI Taxonomy" id="446786"/>
    <lineage>
        <taxon>Bacteria</taxon>
        <taxon>Bacillati</taxon>
        <taxon>Actinomycetota</taxon>
        <taxon>Actinomycetes</taxon>
        <taxon>Propionibacteriales</taxon>
        <taxon>Propionibacteriaceae</taxon>
        <taxon>Microlunatus</taxon>
    </lineage>
</organism>
<dbReference type="InterPro" id="IPR050228">
    <property type="entry name" value="Carboxylesterase_BioH"/>
</dbReference>
<evidence type="ECO:0000313" key="4">
    <source>
        <dbReference type="Proteomes" id="UP001500051"/>
    </source>
</evidence>
<feature type="domain" description="AB hydrolase-1" evidence="2">
    <location>
        <begin position="38"/>
        <end position="281"/>
    </location>
</feature>
<dbReference type="SUPFAM" id="SSF53474">
    <property type="entry name" value="alpha/beta-Hydrolases"/>
    <property type="match status" value="1"/>
</dbReference>
<gene>
    <name evidence="3" type="ORF">GCM10022204_06480</name>
</gene>